<keyword evidence="2" id="KW-0808">Transferase</keyword>
<organism evidence="2 3">
    <name type="scientific">Cohnella yongneupensis</name>
    <dbReference type="NCBI Taxonomy" id="425006"/>
    <lineage>
        <taxon>Bacteria</taxon>
        <taxon>Bacillati</taxon>
        <taxon>Bacillota</taxon>
        <taxon>Bacilli</taxon>
        <taxon>Bacillales</taxon>
        <taxon>Paenibacillaceae</taxon>
        <taxon>Cohnella</taxon>
    </lineage>
</organism>
<accession>A0ABW0QUW6</accession>
<dbReference type="GO" id="GO:0016779">
    <property type="term" value="F:nucleotidyltransferase activity"/>
    <property type="evidence" value="ECO:0007669"/>
    <property type="project" value="UniProtKB-KW"/>
</dbReference>
<dbReference type="InterPro" id="IPR049577">
    <property type="entry name" value="GMPP_N"/>
</dbReference>
<evidence type="ECO:0000259" key="1">
    <source>
        <dbReference type="Pfam" id="PF00483"/>
    </source>
</evidence>
<gene>
    <name evidence="2" type="ORF">ACFPQ4_03790</name>
</gene>
<dbReference type="InterPro" id="IPR005835">
    <property type="entry name" value="NTP_transferase_dom"/>
</dbReference>
<protein>
    <submittedName>
        <fullName evidence="2">Mannose-1-phosphate guanylyltransferase</fullName>
    </submittedName>
</protein>
<reference evidence="3" key="1">
    <citation type="journal article" date="2019" name="Int. J. Syst. Evol. Microbiol.">
        <title>The Global Catalogue of Microorganisms (GCM) 10K type strain sequencing project: providing services to taxonomists for standard genome sequencing and annotation.</title>
        <authorList>
            <consortium name="The Broad Institute Genomics Platform"/>
            <consortium name="The Broad Institute Genome Sequencing Center for Infectious Disease"/>
            <person name="Wu L."/>
            <person name="Ma J."/>
        </authorList>
    </citation>
    <scope>NUCLEOTIDE SEQUENCE [LARGE SCALE GENOMIC DNA]</scope>
    <source>
        <strain evidence="3">CGMCC 1.18578</strain>
    </source>
</reference>
<dbReference type="SUPFAM" id="SSF159283">
    <property type="entry name" value="Guanosine diphospho-D-mannose pyrophosphorylase/mannose-6-phosphate isomerase linker domain"/>
    <property type="match status" value="1"/>
</dbReference>
<name>A0ABW0QUW6_9BACL</name>
<proteinExistence type="predicted"/>
<dbReference type="Gene3D" id="3.90.550.10">
    <property type="entry name" value="Spore Coat Polysaccharide Biosynthesis Protein SpsA, Chain A"/>
    <property type="match status" value="1"/>
</dbReference>
<keyword evidence="3" id="KW-1185">Reference proteome</keyword>
<dbReference type="PANTHER" id="PTHR46390:SF1">
    <property type="entry name" value="MANNOSE-1-PHOSPHATE GUANYLYLTRANSFERASE"/>
    <property type="match status" value="1"/>
</dbReference>
<keyword evidence="2" id="KW-0548">Nucleotidyltransferase</keyword>
<dbReference type="Pfam" id="PF00483">
    <property type="entry name" value="NTP_transferase"/>
    <property type="match status" value="1"/>
</dbReference>
<evidence type="ECO:0000313" key="2">
    <source>
        <dbReference type="EMBL" id="MFC5528575.1"/>
    </source>
</evidence>
<dbReference type="CDD" id="cd02509">
    <property type="entry name" value="GDP-M1P_Guanylyltransferase"/>
    <property type="match status" value="1"/>
</dbReference>
<evidence type="ECO:0000313" key="3">
    <source>
        <dbReference type="Proteomes" id="UP001596108"/>
    </source>
</evidence>
<dbReference type="PANTHER" id="PTHR46390">
    <property type="entry name" value="MANNOSE-1-PHOSPHATE GUANYLYLTRANSFERASE"/>
    <property type="match status" value="1"/>
</dbReference>
<dbReference type="InterPro" id="IPR029044">
    <property type="entry name" value="Nucleotide-diphossugar_trans"/>
</dbReference>
<dbReference type="EMBL" id="JBHSNC010000010">
    <property type="protein sequence ID" value="MFC5528575.1"/>
    <property type="molecule type" value="Genomic_DNA"/>
</dbReference>
<dbReference type="Proteomes" id="UP001596108">
    <property type="component" value="Unassembled WGS sequence"/>
</dbReference>
<sequence length="341" mass="38309">MKIVIMAGGRGNRLWPKSASSRPKQFIALTSDESLLQMTYRSLAQHLPERQLFVATAAKYVDLVKAQLPELDTDRLIIEPVQRDTAPCIALTALRFLRENDDEVIVTMPADHLIPDTKSLVDKLAEAEANAETGEAIVTLGVVPTRPETNYGYIHTVGNGSNVRKVQAFLEKPSKERARKWLEMPEVYWNSGIFIWKPSTIAAAMKRYQPDIWYPLLDAEVDWEDVYAKLPKISVDYAILEKSEHLFCIPVKFDWDDVGTWKSLERFSKSDEAGNIVKGNALLADATNNIVFSEKLQAIIIGADNLIIVATEEGLLVCHKSSESLLKQYVQQLEDKEGGKH</sequence>
<dbReference type="InterPro" id="IPR051161">
    <property type="entry name" value="Mannose-6P_isomerase_type2"/>
</dbReference>
<dbReference type="SUPFAM" id="SSF53448">
    <property type="entry name" value="Nucleotide-diphospho-sugar transferases"/>
    <property type="match status" value="1"/>
</dbReference>
<dbReference type="RefSeq" id="WP_378110417.1">
    <property type="nucleotide sequence ID" value="NZ_JBHSNC010000010.1"/>
</dbReference>
<comment type="caution">
    <text evidence="2">The sequence shown here is derived from an EMBL/GenBank/DDBJ whole genome shotgun (WGS) entry which is preliminary data.</text>
</comment>
<feature type="domain" description="Nucleotidyl transferase" evidence="1">
    <location>
        <begin position="3"/>
        <end position="271"/>
    </location>
</feature>